<evidence type="ECO:0000256" key="6">
    <source>
        <dbReference type="ARBA" id="ARBA00023277"/>
    </source>
</evidence>
<dbReference type="Pfam" id="PF07005">
    <property type="entry name" value="SBD_N"/>
    <property type="match status" value="1"/>
</dbReference>
<organism evidence="9 10">
    <name type="scientific">Brevibacterium luteolum</name>
    <dbReference type="NCBI Taxonomy" id="199591"/>
    <lineage>
        <taxon>Bacteria</taxon>
        <taxon>Bacillati</taxon>
        <taxon>Actinomycetota</taxon>
        <taxon>Actinomycetes</taxon>
        <taxon>Micrococcales</taxon>
        <taxon>Brevibacteriaceae</taxon>
        <taxon>Brevibacterium</taxon>
    </lineage>
</organism>
<keyword evidence="2" id="KW-0808">Transferase</keyword>
<evidence type="ECO:0000256" key="4">
    <source>
        <dbReference type="ARBA" id="ARBA00022777"/>
    </source>
</evidence>
<evidence type="ECO:0000256" key="3">
    <source>
        <dbReference type="ARBA" id="ARBA00022741"/>
    </source>
</evidence>
<dbReference type="Gene3D" id="3.40.980.20">
    <property type="entry name" value="Four-carbon acid sugar kinase, nucleotide binding domain"/>
    <property type="match status" value="1"/>
</dbReference>
<keyword evidence="4 9" id="KW-0418">Kinase</keyword>
<dbReference type="EMBL" id="JABEMC010000002">
    <property type="protein sequence ID" value="NNG78783.1"/>
    <property type="molecule type" value="Genomic_DNA"/>
</dbReference>
<evidence type="ECO:0000256" key="5">
    <source>
        <dbReference type="ARBA" id="ARBA00022840"/>
    </source>
</evidence>
<evidence type="ECO:0000256" key="2">
    <source>
        <dbReference type="ARBA" id="ARBA00022679"/>
    </source>
</evidence>
<proteinExistence type="inferred from homology"/>
<dbReference type="InterPro" id="IPR031475">
    <property type="entry name" value="NBD_C"/>
</dbReference>
<dbReference type="InterPro" id="IPR042213">
    <property type="entry name" value="NBD_C_sf"/>
</dbReference>
<comment type="caution">
    <text evidence="9">The sequence shown here is derived from an EMBL/GenBank/DDBJ whole genome shotgun (WGS) entry which is preliminary data.</text>
</comment>
<keyword evidence="6" id="KW-0119">Carbohydrate metabolism</keyword>
<keyword evidence="5" id="KW-0067">ATP-binding</keyword>
<keyword evidence="3" id="KW-0547">Nucleotide-binding</keyword>
<comment type="similarity">
    <text evidence="1">Belongs to the four-carbon acid sugar kinase family.</text>
</comment>
<dbReference type="InterPro" id="IPR010737">
    <property type="entry name" value="4-carb_acid_sugar_kinase_N"/>
</dbReference>
<dbReference type="Gene3D" id="3.40.50.10840">
    <property type="entry name" value="Putative sugar-binding, N-terminal domain"/>
    <property type="match status" value="1"/>
</dbReference>
<feature type="domain" description="Four-carbon acid sugar kinase N-terminal" evidence="7">
    <location>
        <begin position="4"/>
        <end position="226"/>
    </location>
</feature>
<name>A0A849APY2_9MICO</name>
<dbReference type="SUPFAM" id="SSF142764">
    <property type="entry name" value="YgbK-like"/>
    <property type="match status" value="1"/>
</dbReference>
<evidence type="ECO:0000259" key="7">
    <source>
        <dbReference type="Pfam" id="PF07005"/>
    </source>
</evidence>
<gene>
    <name evidence="9" type="ORF">HLA91_05240</name>
</gene>
<evidence type="ECO:0000313" key="9">
    <source>
        <dbReference type="EMBL" id="NNG78783.1"/>
    </source>
</evidence>
<evidence type="ECO:0000256" key="1">
    <source>
        <dbReference type="ARBA" id="ARBA00005715"/>
    </source>
</evidence>
<protein>
    <submittedName>
        <fullName evidence="9">Four-carbon acid sugar kinase family protein</fullName>
    </submittedName>
</protein>
<sequence length="446" mass="45981">MTRILVVADDLTGGNGCAAGFARSGLRAANVHLGLPPDELTGLLDTYDVLVVTTDSRHLPPADAEETVRGVVAAAWPADLICSRADSTLRGNFGAEAQAVLAAVRERGRQAVGLCMPAFPQADRQTVDGLQLMAGKRLEDTELAHDVRAPVDNSSVEAALQRSTELRTAVIGLAEVTGSWDALVARFRAVLDDGVDVVVADALTDEHLKRTAEAAVAADPRVMWVGIDPGPGTLAIAHALETKPTGGSLPLLAIAGSATELTQLQLRQLSETRPVHLVRPVLDSNRPVPDISSTIAEVSTALENAGPGNIVLLASVLEESDILELTAEEAEEVPRRIGRITAGVLATARISGDPAAGPCVGGLYTTGGDITAAVLSALGAAGIEVHEEVVPLAAAGVVIGGEFAGLPIVTKGGLVGGPDTAVACLDHLSAMVRAQDRLYKSGSRED</sequence>
<accession>A0A849APY2</accession>
<dbReference type="Pfam" id="PF17042">
    <property type="entry name" value="NBD_C"/>
    <property type="match status" value="1"/>
</dbReference>
<evidence type="ECO:0000313" key="10">
    <source>
        <dbReference type="Proteomes" id="UP000549517"/>
    </source>
</evidence>
<evidence type="ECO:0000259" key="8">
    <source>
        <dbReference type="Pfam" id="PF17042"/>
    </source>
</evidence>
<feature type="domain" description="Four-carbon acid sugar kinase nucleotide binding" evidence="8">
    <location>
        <begin position="252"/>
        <end position="420"/>
    </location>
</feature>
<dbReference type="AlphaFoldDB" id="A0A849APY2"/>
<dbReference type="RefSeq" id="WP_170273830.1">
    <property type="nucleotide sequence ID" value="NZ_BAAAKH010000007.1"/>
</dbReference>
<dbReference type="Proteomes" id="UP000549517">
    <property type="component" value="Unassembled WGS sequence"/>
</dbReference>
<dbReference type="GO" id="GO:0016301">
    <property type="term" value="F:kinase activity"/>
    <property type="evidence" value="ECO:0007669"/>
    <property type="project" value="UniProtKB-KW"/>
</dbReference>
<dbReference type="InterPro" id="IPR037051">
    <property type="entry name" value="4-carb_acid_sugar_kinase_N_sf"/>
</dbReference>
<dbReference type="GO" id="GO:0005524">
    <property type="term" value="F:ATP binding"/>
    <property type="evidence" value="ECO:0007669"/>
    <property type="project" value="UniProtKB-KW"/>
</dbReference>
<reference evidence="9 10" key="1">
    <citation type="submission" date="2020-05" db="EMBL/GenBank/DDBJ databases">
        <title>MicrobeNet Type strains.</title>
        <authorList>
            <person name="Nicholson A.C."/>
        </authorList>
    </citation>
    <scope>NUCLEOTIDE SEQUENCE [LARGE SCALE GENOMIC DNA]</scope>
    <source>
        <strain evidence="9 10">CCUG 46604</strain>
    </source>
</reference>